<evidence type="ECO:0000313" key="1">
    <source>
        <dbReference type="EMBL" id="AQQ53695.1"/>
    </source>
</evidence>
<accession>A0A1Q2KZS6</accession>
<dbReference type="Proteomes" id="UP000188184">
    <property type="component" value="Chromosome"/>
</dbReference>
<protein>
    <submittedName>
        <fullName evidence="1">Uncharacterized protein</fullName>
    </submittedName>
</protein>
<organism evidence="1 2">
    <name type="scientific">Planococcus lenghuensis</name>
    <dbReference type="NCBI Taxonomy" id="2213202"/>
    <lineage>
        <taxon>Bacteria</taxon>
        <taxon>Bacillati</taxon>
        <taxon>Bacillota</taxon>
        <taxon>Bacilli</taxon>
        <taxon>Bacillales</taxon>
        <taxon>Caryophanaceae</taxon>
        <taxon>Planococcus</taxon>
    </lineage>
</organism>
<name>A0A1Q2KZS6_9BACL</name>
<dbReference type="KEGG" id="pmar:B0X71_11800"/>
<proteinExistence type="predicted"/>
<gene>
    <name evidence="1" type="ORF">B0X71_11800</name>
</gene>
<dbReference type="AlphaFoldDB" id="A0A1Q2KZS6"/>
<reference evidence="1 2" key="1">
    <citation type="submission" date="2017-02" db="EMBL/GenBank/DDBJ databases">
        <title>The complete genomic sequence of a novel cold adapted crude oil-degrading bacterium Planococcus qaidamina Y42.</title>
        <authorList>
            <person name="Yang R."/>
        </authorList>
    </citation>
    <scope>NUCLEOTIDE SEQUENCE [LARGE SCALE GENOMIC DNA]</scope>
    <source>
        <strain evidence="1 2">Y42</strain>
    </source>
</reference>
<sequence length="76" mass="8861">MNCAVQALLGQRFFRIGSVKGERFLRSMGEGMKKFVFTFVKGMAFMLEEHGEYDGAEINRSDNFRSRIKAKRYNQE</sequence>
<dbReference type="EMBL" id="CP019640">
    <property type="protein sequence ID" value="AQQ53695.1"/>
    <property type="molecule type" value="Genomic_DNA"/>
</dbReference>
<evidence type="ECO:0000313" key="2">
    <source>
        <dbReference type="Proteomes" id="UP000188184"/>
    </source>
</evidence>
<keyword evidence="2" id="KW-1185">Reference proteome</keyword>